<comment type="caution">
    <text evidence="1">The sequence shown here is derived from an EMBL/GenBank/DDBJ whole genome shotgun (WGS) entry which is preliminary data.</text>
</comment>
<sequence>MNYDHVLLPSGVASTPDEADEYLAGQQGLAETEVVAELAAVLNRRNGELPEADTFLGTESVGGAATGAVLQVSCPYDAIGFVRNLLFEIATPREYAVYDPQLAWLIDPAGRVDITVTHGGAGEFPYVTKALLDLWIPALVDPNPYLIAERADQVYIQTYRDPVGVYTIEYRDGSPDRHFGTTADDPSEVVALIWAWATGAKLADTDWKRIEFEPEQRR</sequence>
<accession>A0ABV3G4E4</accession>
<evidence type="ECO:0000313" key="1">
    <source>
        <dbReference type="EMBL" id="MEV0712559.1"/>
    </source>
</evidence>
<reference evidence="1 2" key="1">
    <citation type="submission" date="2024-06" db="EMBL/GenBank/DDBJ databases">
        <title>The Natural Products Discovery Center: Release of the First 8490 Sequenced Strains for Exploring Actinobacteria Biosynthetic Diversity.</title>
        <authorList>
            <person name="Kalkreuter E."/>
            <person name="Kautsar S.A."/>
            <person name="Yang D."/>
            <person name="Bader C.D."/>
            <person name="Teijaro C.N."/>
            <person name="Fluegel L."/>
            <person name="Davis C.M."/>
            <person name="Simpson J.R."/>
            <person name="Lauterbach L."/>
            <person name="Steele A.D."/>
            <person name="Gui C."/>
            <person name="Meng S."/>
            <person name="Li G."/>
            <person name="Viehrig K."/>
            <person name="Ye F."/>
            <person name="Su P."/>
            <person name="Kiefer A.F."/>
            <person name="Nichols A."/>
            <person name="Cepeda A.J."/>
            <person name="Yan W."/>
            <person name="Fan B."/>
            <person name="Jiang Y."/>
            <person name="Adhikari A."/>
            <person name="Zheng C.-J."/>
            <person name="Schuster L."/>
            <person name="Cowan T.M."/>
            <person name="Smanski M.J."/>
            <person name="Chevrette M.G."/>
            <person name="De Carvalho L.P.S."/>
            <person name="Shen B."/>
        </authorList>
    </citation>
    <scope>NUCLEOTIDE SEQUENCE [LARGE SCALE GENOMIC DNA]</scope>
    <source>
        <strain evidence="1 2">NPDC050403</strain>
    </source>
</reference>
<organism evidence="1 2">
    <name type="scientific">Nocardia aurea</name>
    <dbReference type="NCBI Taxonomy" id="2144174"/>
    <lineage>
        <taxon>Bacteria</taxon>
        <taxon>Bacillati</taxon>
        <taxon>Actinomycetota</taxon>
        <taxon>Actinomycetes</taxon>
        <taxon>Mycobacteriales</taxon>
        <taxon>Nocardiaceae</taxon>
        <taxon>Nocardia</taxon>
    </lineage>
</organism>
<dbReference type="EMBL" id="JBFAKC010000022">
    <property type="protein sequence ID" value="MEV0712559.1"/>
    <property type="molecule type" value="Genomic_DNA"/>
</dbReference>
<protein>
    <submittedName>
        <fullName evidence="1">Uncharacterized protein</fullName>
    </submittedName>
</protein>
<gene>
    <name evidence="1" type="ORF">AB0I48_33890</name>
</gene>
<name>A0ABV3G4E4_9NOCA</name>
<proteinExistence type="predicted"/>
<dbReference type="Proteomes" id="UP001551695">
    <property type="component" value="Unassembled WGS sequence"/>
</dbReference>
<dbReference type="RefSeq" id="WP_355091294.1">
    <property type="nucleotide sequence ID" value="NZ_JBEXKW010000127.1"/>
</dbReference>
<keyword evidence="2" id="KW-1185">Reference proteome</keyword>
<evidence type="ECO:0000313" key="2">
    <source>
        <dbReference type="Proteomes" id="UP001551695"/>
    </source>
</evidence>